<evidence type="ECO:0000256" key="1">
    <source>
        <dbReference type="ARBA" id="ARBA00022630"/>
    </source>
</evidence>
<keyword evidence="1" id="KW-0285">Flavoprotein</keyword>
<proteinExistence type="predicted"/>
<reference evidence="4 5" key="2">
    <citation type="journal article" date="2022" name="Mar. Drugs">
        <title>Bioassay-Guided Fractionation Leads to the Detection of Cholic Acid Generated by the Rare Thalassomonas sp.</title>
        <authorList>
            <person name="Pheiffer F."/>
            <person name="Schneider Y.K."/>
            <person name="Hansen E.H."/>
            <person name="Andersen J.H."/>
            <person name="Isaksson J."/>
            <person name="Busche T."/>
            <person name="R C."/>
            <person name="Kalinowski J."/>
            <person name="Zyl L.V."/>
            <person name="Trindade M."/>
        </authorList>
    </citation>
    <scope>NUCLEOTIDE SEQUENCE [LARGE SCALE GENOMIC DNA]</scope>
    <source>
        <strain evidence="4 5">A5K-106</strain>
    </source>
</reference>
<evidence type="ECO:0000313" key="5">
    <source>
        <dbReference type="Proteomes" id="UP000032568"/>
    </source>
</evidence>
<dbReference type="Gene3D" id="3.20.20.70">
    <property type="entry name" value="Aldolase class I"/>
    <property type="match status" value="1"/>
</dbReference>
<dbReference type="CDD" id="cd02803">
    <property type="entry name" value="OYE_like_FMN_family"/>
    <property type="match status" value="1"/>
</dbReference>
<dbReference type="PANTHER" id="PTHR43656:SF2">
    <property type="entry name" value="BINDING OXIDOREDUCTASE, PUTATIVE (AFU_ORTHOLOGUE AFUA_2G08260)-RELATED"/>
    <property type="match status" value="1"/>
</dbReference>
<protein>
    <submittedName>
        <fullName evidence="4">NADH:flavin oxidoreductase</fullName>
    </submittedName>
</protein>
<feature type="domain" description="NADH:flavin oxidoreductase/NADH oxidase N-terminal" evidence="3">
    <location>
        <begin position="8"/>
        <end position="343"/>
    </location>
</feature>
<dbReference type="AlphaFoldDB" id="A0AAF0C2H6"/>
<accession>A0AAF0C2H6</accession>
<evidence type="ECO:0000313" key="4">
    <source>
        <dbReference type="EMBL" id="WDD97855.1"/>
    </source>
</evidence>
<sequence>MTLEHSVLFSPQKIGAYTLKNRLAIAPMTRVSADKAGLMTTEMARYYQSFAESGFGLIITEGLYTDKRYSQAYRNQPGLSDIQQAKSWQPLLSSLNASGTLLIAQLMHGGALSQYNKYQDHTRGPSAVRPLGQQMPFYYGQGQYPLPEQMTMQDIREVIKGFVSAALFAQSAGFHGVEIHGANGYLLDQFLTPYSNRRSDVYGGLLANRLRLYREILQAVRAAVGDNFIVGVRFSQKKVNDNEHTWPEAIEAAWQTFTLAKNSQVDYIHTTEPQAWAPAFANSPSLAALAKHYSGLPVIANGGIVEGEQALDVIKHQQADIVAIGRAALANPNWVDAIKYGQALRAFDYDLFKPIANLENASRYLDSVS</sequence>
<keyword evidence="2" id="KW-0560">Oxidoreductase</keyword>
<dbReference type="EMBL" id="CP059735">
    <property type="protein sequence ID" value="WDD97855.1"/>
    <property type="molecule type" value="Genomic_DNA"/>
</dbReference>
<reference evidence="4 5" key="1">
    <citation type="journal article" date="2015" name="Genome Announc.">
        <title>Draft Genome Sequences of Marine Isolates of Thalassomonas viridans and Thalassomonas actiniarum.</title>
        <authorList>
            <person name="Olonade I."/>
            <person name="van Zyl L.J."/>
            <person name="Trindade M."/>
        </authorList>
    </citation>
    <scope>NUCLEOTIDE SEQUENCE [LARGE SCALE GENOMIC DNA]</scope>
    <source>
        <strain evidence="4 5">A5K-106</strain>
    </source>
</reference>
<evidence type="ECO:0000259" key="3">
    <source>
        <dbReference type="Pfam" id="PF00724"/>
    </source>
</evidence>
<dbReference type="InterPro" id="IPR001155">
    <property type="entry name" value="OxRdtase_FMN_N"/>
</dbReference>
<evidence type="ECO:0000256" key="2">
    <source>
        <dbReference type="ARBA" id="ARBA00023002"/>
    </source>
</evidence>
<dbReference type="GO" id="GO:0016491">
    <property type="term" value="F:oxidoreductase activity"/>
    <property type="evidence" value="ECO:0007669"/>
    <property type="project" value="UniProtKB-KW"/>
</dbReference>
<name>A0AAF0C2H6_9GAMM</name>
<dbReference type="PANTHER" id="PTHR43656">
    <property type="entry name" value="BINDING OXIDOREDUCTASE, PUTATIVE (AFU_ORTHOLOGUE AFUA_2G08260)-RELATED"/>
    <property type="match status" value="1"/>
</dbReference>
<dbReference type="KEGG" id="tact:SG35_021550"/>
<dbReference type="RefSeq" id="WP_044832084.1">
    <property type="nucleotide sequence ID" value="NZ_CP059735.1"/>
</dbReference>
<organism evidence="4 5">
    <name type="scientific">Thalassomonas actiniarum</name>
    <dbReference type="NCBI Taxonomy" id="485447"/>
    <lineage>
        <taxon>Bacteria</taxon>
        <taxon>Pseudomonadati</taxon>
        <taxon>Pseudomonadota</taxon>
        <taxon>Gammaproteobacteria</taxon>
        <taxon>Alteromonadales</taxon>
        <taxon>Colwelliaceae</taxon>
        <taxon>Thalassomonas</taxon>
    </lineage>
</organism>
<dbReference type="GO" id="GO:0010181">
    <property type="term" value="F:FMN binding"/>
    <property type="evidence" value="ECO:0007669"/>
    <property type="project" value="InterPro"/>
</dbReference>
<dbReference type="Proteomes" id="UP000032568">
    <property type="component" value="Chromosome"/>
</dbReference>
<dbReference type="InterPro" id="IPR051799">
    <property type="entry name" value="NADH_flavin_oxidoreductase"/>
</dbReference>
<gene>
    <name evidence="4" type="ORF">SG35_021550</name>
</gene>
<dbReference type="InterPro" id="IPR013785">
    <property type="entry name" value="Aldolase_TIM"/>
</dbReference>
<dbReference type="SUPFAM" id="SSF51395">
    <property type="entry name" value="FMN-linked oxidoreductases"/>
    <property type="match status" value="1"/>
</dbReference>
<keyword evidence="5" id="KW-1185">Reference proteome</keyword>
<dbReference type="Pfam" id="PF00724">
    <property type="entry name" value="Oxidored_FMN"/>
    <property type="match status" value="1"/>
</dbReference>